<evidence type="ECO:0000313" key="11">
    <source>
        <dbReference type="Proteomes" id="UP000076761"/>
    </source>
</evidence>
<dbReference type="FunCoup" id="A0A165VL21">
    <property type="interactions" value="64"/>
</dbReference>
<feature type="compositionally biased region" description="Basic residues" evidence="6">
    <location>
        <begin position="368"/>
        <end position="380"/>
    </location>
</feature>
<dbReference type="PANTHER" id="PTHR22950">
    <property type="entry name" value="AMINO ACID TRANSPORTER"/>
    <property type="match status" value="1"/>
</dbReference>
<feature type="compositionally biased region" description="Basic and acidic residues" evidence="6">
    <location>
        <begin position="174"/>
        <end position="186"/>
    </location>
</feature>
<feature type="transmembrane region" description="Helical" evidence="7">
    <location>
        <begin position="694"/>
        <end position="711"/>
    </location>
</feature>
<evidence type="ECO:0000256" key="4">
    <source>
        <dbReference type="ARBA" id="ARBA00022989"/>
    </source>
</evidence>
<reference evidence="10 11" key="1">
    <citation type="journal article" date="2016" name="Mol. Biol. Evol.">
        <title>Comparative Genomics of Early-Diverging Mushroom-Forming Fungi Provides Insights into the Origins of Lignocellulose Decay Capabilities.</title>
        <authorList>
            <person name="Nagy L.G."/>
            <person name="Riley R."/>
            <person name="Tritt A."/>
            <person name="Adam C."/>
            <person name="Daum C."/>
            <person name="Floudas D."/>
            <person name="Sun H."/>
            <person name="Yadav J.S."/>
            <person name="Pangilinan J."/>
            <person name="Larsson K.H."/>
            <person name="Matsuura K."/>
            <person name="Barry K."/>
            <person name="Labutti K."/>
            <person name="Kuo R."/>
            <person name="Ohm R.A."/>
            <person name="Bhattacharya S.S."/>
            <person name="Shirouzu T."/>
            <person name="Yoshinaga Y."/>
            <person name="Martin F.M."/>
            <person name="Grigoriev I.V."/>
            <person name="Hibbett D.S."/>
        </authorList>
    </citation>
    <scope>NUCLEOTIDE SEQUENCE [LARGE SCALE GENOMIC DNA]</scope>
    <source>
        <strain evidence="10 11">HHB14362 ss-1</strain>
    </source>
</reference>
<dbReference type="PANTHER" id="PTHR22950:SF666">
    <property type="entry name" value="VACUOLAR AMINO ACID TRANSPORTER 4"/>
    <property type="match status" value="1"/>
</dbReference>
<evidence type="ECO:0000256" key="8">
    <source>
        <dbReference type="SAM" id="SignalP"/>
    </source>
</evidence>
<keyword evidence="8" id="KW-0732">Signal</keyword>
<keyword evidence="4 7" id="KW-1133">Transmembrane helix</keyword>
<accession>A0A165VL21</accession>
<dbReference type="Proteomes" id="UP000076761">
    <property type="component" value="Unassembled WGS sequence"/>
</dbReference>
<feature type="compositionally biased region" description="Acidic residues" evidence="6">
    <location>
        <begin position="312"/>
        <end position="325"/>
    </location>
</feature>
<feature type="transmembrane region" description="Helical" evidence="7">
    <location>
        <begin position="536"/>
        <end position="557"/>
    </location>
</feature>
<feature type="transmembrane region" description="Helical" evidence="7">
    <location>
        <begin position="463"/>
        <end position="486"/>
    </location>
</feature>
<dbReference type="GO" id="GO:0005774">
    <property type="term" value="C:vacuolar membrane"/>
    <property type="evidence" value="ECO:0007669"/>
    <property type="project" value="TreeGrafter"/>
</dbReference>
<feature type="signal peptide" evidence="8">
    <location>
        <begin position="1"/>
        <end position="29"/>
    </location>
</feature>
<evidence type="ECO:0000256" key="1">
    <source>
        <dbReference type="ARBA" id="ARBA00004141"/>
    </source>
</evidence>
<dbReference type="InterPro" id="IPR013057">
    <property type="entry name" value="AA_transpt_TM"/>
</dbReference>
<feature type="transmembrane region" description="Helical" evidence="7">
    <location>
        <begin position="604"/>
        <end position="628"/>
    </location>
</feature>
<feature type="domain" description="Amino acid transporter transmembrane" evidence="9">
    <location>
        <begin position="390"/>
        <end position="770"/>
    </location>
</feature>
<keyword evidence="3 7" id="KW-0812">Transmembrane</keyword>
<feature type="transmembrane region" description="Helical" evidence="7">
    <location>
        <begin position="717"/>
        <end position="737"/>
    </location>
</feature>
<feature type="region of interest" description="Disordered" evidence="6">
    <location>
        <begin position="346"/>
        <end position="386"/>
    </location>
</feature>
<feature type="transmembrane region" description="Helical" evidence="7">
    <location>
        <begin position="420"/>
        <end position="442"/>
    </location>
</feature>
<keyword evidence="5 7" id="KW-0472">Membrane</keyword>
<proteinExistence type="inferred from homology"/>
<evidence type="ECO:0000256" key="7">
    <source>
        <dbReference type="SAM" id="Phobius"/>
    </source>
</evidence>
<dbReference type="Pfam" id="PF01490">
    <property type="entry name" value="Aa_trans"/>
    <property type="match status" value="1"/>
</dbReference>
<sequence>MRCGRIASASRRWTLALIRLLSVFEFCSGNMSRSPSRPLDITSPGRTSQPALIEPGGSPAPVVSGTPDLRVLRAQYSGTPPLPNIPPRSAIGTPRSAGIASPALQPRSSASPLVQRSSPLLAPQGSFEPQEPAGQSGLSATRPSGSPSSSSAEGLMLDALPDEEKAKVLRRHLVSREERDRQRAEGETSSLNGRGIDVSAGTSRRSSTVFRLTREDTEPFPIPYQSPGADITHDVYKWQSRAIGRVRAASFSGASTAPPDSAFEHIHEPGGFRRNYVLLRAHQQGTHQPRILKSFIDFLYVYGHFAGEELDEDEDLEDIQEEEESVVPPGSSEPFFAGAEAEAGTLGPYGPADGPGKDAHERTPLLHGHAKSKSRSRPRRASSAGAHGDASVTDAVLMLLKSFVGTGVLFLGKAFFNGGILFSAFTLSFIALISLYSFLLLVKTKFIVPGSFGDIGGELYGPWFRYMILTSIVVSQLGFVSAYTIFVSENLQAFVLGITHCAKLISIPYFILMQLVIFLPMVLIRNLAKLSTAALVADAFIVAGLIYIFGSEIGIIADRGIAKVELFNPKDFPLLIGTAVFSFEGIGLVIPISDAMREPRKFPAVLTGVMLFLMVLFGGAGSLAYLTFGGDIKTVVITNLNQDSKMVQVVQFLYSLAILLSVPLQLFPAVRIMENGIFTRSGKGDTKVKWLKNIFRFGCVVFCSLLAWAGAADLDKFVAFIGSFACVPLCYVYPAMLHYKVARTRRQRIADVGLMIFGMAAAIYTTVQTLQLMISPVPEGGSKVGECDVPAGSL</sequence>
<feature type="transmembrane region" description="Helical" evidence="7">
    <location>
        <begin position="749"/>
        <end position="767"/>
    </location>
</feature>
<feature type="compositionally biased region" description="Polar residues" evidence="6">
    <location>
        <begin position="106"/>
        <end position="118"/>
    </location>
</feature>
<feature type="transmembrane region" description="Helical" evidence="7">
    <location>
        <begin position="648"/>
        <end position="673"/>
    </location>
</feature>
<feature type="chain" id="PRO_5007868178" description="Amino acid transporter transmembrane domain-containing protein" evidence="8">
    <location>
        <begin position="30"/>
        <end position="794"/>
    </location>
</feature>
<evidence type="ECO:0000256" key="5">
    <source>
        <dbReference type="ARBA" id="ARBA00023136"/>
    </source>
</evidence>
<protein>
    <recommendedName>
        <fullName evidence="9">Amino acid transporter transmembrane domain-containing protein</fullName>
    </recommendedName>
</protein>
<dbReference type="InParanoid" id="A0A165VL21"/>
<keyword evidence="11" id="KW-1185">Reference proteome</keyword>
<dbReference type="STRING" id="1314782.A0A165VL21"/>
<feature type="region of interest" description="Disordered" evidence="6">
    <location>
        <begin position="32"/>
        <end position="202"/>
    </location>
</feature>
<organism evidence="10 11">
    <name type="scientific">Neolentinus lepideus HHB14362 ss-1</name>
    <dbReference type="NCBI Taxonomy" id="1314782"/>
    <lineage>
        <taxon>Eukaryota</taxon>
        <taxon>Fungi</taxon>
        <taxon>Dikarya</taxon>
        <taxon>Basidiomycota</taxon>
        <taxon>Agaricomycotina</taxon>
        <taxon>Agaricomycetes</taxon>
        <taxon>Gloeophyllales</taxon>
        <taxon>Gloeophyllaceae</taxon>
        <taxon>Neolentinus</taxon>
    </lineage>
</organism>
<evidence type="ECO:0000256" key="6">
    <source>
        <dbReference type="SAM" id="MobiDB-lite"/>
    </source>
</evidence>
<dbReference type="EMBL" id="KV425553">
    <property type="protein sequence ID" value="KZT29829.1"/>
    <property type="molecule type" value="Genomic_DNA"/>
</dbReference>
<evidence type="ECO:0000256" key="2">
    <source>
        <dbReference type="ARBA" id="ARBA00008066"/>
    </source>
</evidence>
<feature type="transmembrane region" description="Helical" evidence="7">
    <location>
        <begin position="506"/>
        <end position="524"/>
    </location>
</feature>
<feature type="region of interest" description="Disordered" evidence="6">
    <location>
        <begin position="312"/>
        <end position="334"/>
    </location>
</feature>
<gene>
    <name evidence="10" type="ORF">NEOLEDRAFT_1084677</name>
</gene>
<feature type="compositionally biased region" description="Basic and acidic residues" evidence="6">
    <location>
        <begin position="355"/>
        <end position="364"/>
    </location>
</feature>
<dbReference type="AlphaFoldDB" id="A0A165VL21"/>
<dbReference type="OrthoDB" id="1684102at2759"/>
<feature type="transmembrane region" description="Helical" evidence="7">
    <location>
        <begin position="572"/>
        <end position="592"/>
    </location>
</feature>
<dbReference type="GO" id="GO:0015179">
    <property type="term" value="F:L-amino acid transmembrane transporter activity"/>
    <property type="evidence" value="ECO:0007669"/>
    <property type="project" value="TreeGrafter"/>
</dbReference>
<name>A0A165VL21_9AGAM</name>
<evidence type="ECO:0000256" key="3">
    <source>
        <dbReference type="ARBA" id="ARBA00022692"/>
    </source>
</evidence>
<comment type="subcellular location">
    <subcellularLocation>
        <location evidence="1">Membrane</location>
        <topology evidence="1">Multi-pass membrane protein</topology>
    </subcellularLocation>
</comment>
<evidence type="ECO:0000259" key="9">
    <source>
        <dbReference type="Pfam" id="PF01490"/>
    </source>
</evidence>
<evidence type="ECO:0000313" key="10">
    <source>
        <dbReference type="EMBL" id="KZT29829.1"/>
    </source>
</evidence>
<comment type="similarity">
    <text evidence="2">Belongs to the amino acid/polyamine transporter 2 family.</text>
</comment>